<reference evidence="2" key="1">
    <citation type="journal article" date="2016" name="Syst. Appl. Microbiol.">
        <title>Thermococcus piezophilus sp. nov., a novel hyperthermophilic and piezophilic archaeon with a broad pressure range for growth, isolated from a deepest hydrothermal vent at the Mid-Cayman Rise.</title>
        <authorList>
            <person name="Dalmasso C."/>
            <person name="Oger P."/>
            <person name="Selva G."/>
            <person name="Courtine D."/>
            <person name="L'Haridon S."/>
            <person name="Garlaschelli A."/>
            <person name="Roussel E."/>
            <person name="Miyazaki J."/>
            <person name="Reveillaud J."/>
            <person name="Jebbar M."/>
            <person name="Takai K."/>
            <person name="Maignien L."/>
            <person name="Alain K."/>
        </authorList>
    </citation>
    <scope>NUCLEOTIDE SEQUENCE [LARGE SCALE GENOMIC DNA]</scope>
    <source>
        <strain evidence="2">CDGS</strain>
    </source>
</reference>
<dbReference type="EMBL" id="CP015520">
    <property type="protein sequence ID" value="ANF22070.1"/>
    <property type="molecule type" value="Genomic_DNA"/>
</dbReference>
<protein>
    <submittedName>
        <fullName evidence="1">Uncharacterized protein</fullName>
    </submittedName>
</protein>
<sequence length="83" mass="9964">MSLGAEVEFWEFVARERSRVVVEQQKNLDWFFEWLEKELRVAEKSKRDLFGKQGYEYWEGYFEALLDVRRVLRGVVLDGLCKG</sequence>
<evidence type="ECO:0000313" key="1">
    <source>
        <dbReference type="EMBL" id="ANF22070.1"/>
    </source>
</evidence>
<proteinExistence type="predicted"/>
<organism evidence="1 2">
    <name type="scientific">Thermococcus piezophilus</name>
    <dbReference type="NCBI Taxonomy" id="1712654"/>
    <lineage>
        <taxon>Archaea</taxon>
        <taxon>Methanobacteriati</taxon>
        <taxon>Methanobacteriota</taxon>
        <taxon>Thermococci</taxon>
        <taxon>Thermococcales</taxon>
        <taxon>Thermococcaceae</taxon>
        <taxon>Thermococcus</taxon>
    </lineage>
</organism>
<dbReference type="KEGG" id="tpie:A7C91_01840"/>
<dbReference type="Proteomes" id="UP000076969">
    <property type="component" value="Chromosome"/>
</dbReference>
<dbReference type="AlphaFoldDB" id="A0A172WF64"/>
<keyword evidence="2" id="KW-1185">Reference proteome</keyword>
<gene>
    <name evidence="1" type="ORF">A7C91_01840</name>
</gene>
<accession>A0A172WF64</accession>
<evidence type="ECO:0000313" key="2">
    <source>
        <dbReference type="Proteomes" id="UP000076969"/>
    </source>
</evidence>
<dbReference type="STRING" id="1712654.A7C91_01840"/>
<name>A0A172WF64_9EURY</name>